<dbReference type="Gene3D" id="3.40.190.290">
    <property type="match status" value="1"/>
</dbReference>
<dbReference type="PRINTS" id="PR00039">
    <property type="entry name" value="HTHLYSR"/>
</dbReference>
<reference evidence="6 7" key="1">
    <citation type="submission" date="2019-11" db="EMBL/GenBank/DDBJ databases">
        <title>Escherichia alba sp. nov. isolated from the gut of plastic-eating superworms Zophobas atratus.</title>
        <authorList>
            <person name="Yang Y."/>
        </authorList>
    </citation>
    <scope>NUCLEOTIDE SEQUENCE [LARGE SCALE GENOMIC DNA]</scope>
    <source>
        <strain evidence="7">BIT-B35</strain>
    </source>
</reference>
<dbReference type="Pfam" id="PF00126">
    <property type="entry name" value="HTH_1"/>
    <property type="match status" value="1"/>
</dbReference>
<dbReference type="SUPFAM" id="SSF46785">
    <property type="entry name" value="Winged helix' DNA-binding domain"/>
    <property type="match status" value="1"/>
</dbReference>
<keyword evidence="7" id="KW-1185">Reference proteome</keyword>
<gene>
    <name evidence="6" type="primary">tdcA</name>
    <name evidence="6" type="ORF">GJV78_20920</name>
</gene>
<dbReference type="AlphaFoldDB" id="A0A6L6IP54"/>
<dbReference type="EMBL" id="WMJZ01000049">
    <property type="protein sequence ID" value="MTH48662.1"/>
    <property type="molecule type" value="Genomic_DNA"/>
</dbReference>
<evidence type="ECO:0000256" key="2">
    <source>
        <dbReference type="ARBA" id="ARBA00023015"/>
    </source>
</evidence>
<evidence type="ECO:0000313" key="6">
    <source>
        <dbReference type="EMBL" id="MTH48662.1"/>
    </source>
</evidence>
<keyword evidence="4" id="KW-0804">Transcription</keyword>
<dbReference type="InterPro" id="IPR005119">
    <property type="entry name" value="LysR_subst-bd"/>
</dbReference>
<keyword evidence="3" id="KW-0238">DNA-binding</keyword>
<dbReference type="InterPro" id="IPR050950">
    <property type="entry name" value="HTH-type_LysR_regulators"/>
</dbReference>
<dbReference type="GO" id="GO:0003700">
    <property type="term" value="F:DNA-binding transcription factor activity"/>
    <property type="evidence" value="ECO:0007669"/>
    <property type="project" value="InterPro"/>
</dbReference>
<dbReference type="PANTHER" id="PTHR30419">
    <property type="entry name" value="HTH-TYPE TRANSCRIPTIONAL REGULATOR YBHD"/>
    <property type="match status" value="1"/>
</dbReference>
<evidence type="ECO:0000256" key="1">
    <source>
        <dbReference type="ARBA" id="ARBA00009437"/>
    </source>
</evidence>
<accession>A0A6L6IP54</accession>
<dbReference type="PROSITE" id="PS50931">
    <property type="entry name" value="HTH_LYSR"/>
    <property type="match status" value="1"/>
</dbReference>
<dbReference type="Gene3D" id="1.10.10.10">
    <property type="entry name" value="Winged helix-like DNA-binding domain superfamily/Winged helix DNA-binding domain"/>
    <property type="match status" value="1"/>
</dbReference>
<dbReference type="Pfam" id="PF03466">
    <property type="entry name" value="LysR_substrate"/>
    <property type="match status" value="1"/>
</dbReference>
<dbReference type="InterPro" id="IPR000847">
    <property type="entry name" value="LysR_HTH_N"/>
</dbReference>
<comment type="caution">
    <text evidence="6">The sequence shown here is derived from an EMBL/GenBank/DDBJ whole genome shotgun (WGS) entry which is preliminary data.</text>
</comment>
<dbReference type="InterPro" id="IPR036390">
    <property type="entry name" value="WH_DNA-bd_sf"/>
</dbReference>
<organism evidence="6 7">
    <name type="scientific">Intestinirhabdus alba</name>
    <dbReference type="NCBI Taxonomy" id="2899544"/>
    <lineage>
        <taxon>Bacteria</taxon>
        <taxon>Pseudomonadati</taxon>
        <taxon>Pseudomonadota</taxon>
        <taxon>Gammaproteobacteria</taxon>
        <taxon>Enterobacterales</taxon>
        <taxon>Enterobacteriaceae</taxon>
        <taxon>Intestinirhabdus</taxon>
    </lineage>
</organism>
<evidence type="ECO:0000313" key="7">
    <source>
        <dbReference type="Proteomes" id="UP000477739"/>
    </source>
</evidence>
<dbReference type="GO" id="GO:0003677">
    <property type="term" value="F:DNA binding"/>
    <property type="evidence" value="ECO:0007669"/>
    <property type="project" value="UniProtKB-KW"/>
</dbReference>
<evidence type="ECO:0000259" key="5">
    <source>
        <dbReference type="PROSITE" id="PS50931"/>
    </source>
</evidence>
<proteinExistence type="inferred from homology"/>
<evidence type="ECO:0000256" key="3">
    <source>
        <dbReference type="ARBA" id="ARBA00023125"/>
    </source>
</evidence>
<dbReference type="InterPro" id="IPR036388">
    <property type="entry name" value="WH-like_DNA-bd_sf"/>
</dbReference>
<name>A0A6L6IP54_9ENTR</name>
<dbReference type="OrthoDB" id="6621862at2"/>
<dbReference type="Proteomes" id="UP000477739">
    <property type="component" value="Unassembled WGS sequence"/>
</dbReference>
<dbReference type="GO" id="GO:0005829">
    <property type="term" value="C:cytosol"/>
    <property type="evidence" value="ECO:0007669"/>
    <property type="project" value="TreeGrafter"/>
</dbReference>
<dbReference type="PANTHER" id="PTHR30419:SF7">
    <property type="entry name" value="HTH-TYPE TRANSCRIPTIONAL REGULATOR TDCA"/>
    <property type="match status" value="1"/>
</dbReference>
<keyword evidence="2" id="KW-0805">Transcription regulation</keyword>
<dbReference type="NCBIfam" id="NF007667">
    <property type="entry name" value="PRK10341.1"/>
    <property type="match status" value="1"/>
</dbReference>
<comment type="similarity">
    <text evidence="1">Belongs to the LysR transcriptional regulatory family.</text>
</comment>
<protein>
    <submittedName>
        <fullName evidence="6">Transcriptional regulator TdcA</fullName>
    </submittedName>
</protein>
<evidence type="ECO:0000256" key="4">
    <source>
        <dbReference type="ARBA" id="ARBA00023163"/>
    </source>
</evidence>
<feature type="domain" description="HTH lysR-type" evidence="5">
    <location>
        <begin position="5"/>
        <end position="62"/>
    </location>
</feature>
<dbReference type="RefSeq" id="WP_155110071.1">
    <property type="nucleotide sequence ID" value="NZ_WMJZ01000049.1"/>
</dbReference>
<dbReference type="SUPFAM" id="SSF53850">
    <property type="entry name" value="Periplasmic binding protein-like II"/>
    <property type="match status" value="1"/>
</dbReference>
<sequence length="304" mass="33950">MDELPKNKHLLVFLEVSKCGGIMSAARNLHMTQPSVTRIIKELETWMGMSLFQRTSSGVFLNRVGSIFHSHVLSYVNGLKKSISELKMEFGKNCQSFSLGYSSLVGYTILPDIISEFKMIHKDISLNIYEGQLSSLLPLVNSGAIDCAIGTISDNGSVSECYAEKLFQSQFSVFSSPLHPLARAKNFAQLTSAKWVLPETQFGYYYKLNDFLADNGIDIRSAIRTDSISSILNLVTCANYLTILASPMGEGRNKKLALHKIAIQETLPTADYYFVWSKKFIPSILLERFMAIIKERCAISLWGA</sequence>